<dbReference type="AlphaFoldDB" id="A0AAV7PQU2"/>
<protein>
    <submittedName>
        <fullName evidence="2">Uncharacterized protein</fullName>
    </submittedName>
</protein>
<reference evidence="2" key="1">
    <citation type="journal article" date="2022" name="bioRxiv">
        <title>Sequencing and chromosome-scale assembly of the giantPleurodeles waltlgenome.</title>
        <authorList>
            <person name="Brown T."/>
            <person name="Elewa A."/>
            <person name="Iarovenko S."/>
            <person name="Subramanian E."/>
            <person name="Araus A.J."/>
            <person name="Petzold A."/>
            <person name="Susuki M."/>
            <person name="Suzuki K.-i.T."/>
            <person name="Hayashi T."/>
            <person name="Toyoda A."/>
            <person name="Oliveira C."/>
            <person name="Osipova E."/>
            <person name="Leigh N.D."/>
            <person name="Simon A."/>
            <person name="Yun M.H."/>
        </authorList>
    </citation>
    <scope>NUCLEOTIDE SEQUENCE</scope>
    <source>
        <strain evidence="2">20211129_DDA</strain>
        <tissue evidence="2">Liver</tissue>
    </source>
</reference>
<name>A0AAV7PQU2_PLEWA</name>
<sequence length="175" mass="19315">MFQTLWHRQPARAPRREAQTTRSAPRTVRNIDPSAPPGPRIHSLPGTFSTPRVGARGPPLALPQRIAWVPRGLPWHLLSPHRRAPGSSSPKCQVDLRWHHRTSWHGRAGAGAKRTTEALPHLSVCVLRSPPWLFLTSSAGAYREALSPALPRLLGPARHLLTSRCGYSQDLPSTS</sequence>
<dbReference type="Proteomes" id="UP001066276">
    <property type="component" value="Chromosome 7"/>
</dbReference>
<keyword evidence="3" id="KW-1185">Reference proteome</keyword>
<evidence type="ECO:0000313" key="3">
    <source>
        <dbReference type="Proteomes" id="UP001066276"/>
    </source>
</evidence>
<dbReference type="EMBL" id="JANPWB010000011">
    <property type="protein sequence ID" value="KAJ1129617.1"/>
    <property type="molecule type" value="Genomic_DNA"/>
</dbReference>
<evidence type="ECO:0000313" key="2">
    <source>
        <dbReference type="EMBL" id="KAJ1129617.1"/>
    </source>
</evidence>
<organism evidence="2 3">
    <name type="scientific">Pleurodeles waltl</name>
    <name type="common">Iberian ribbed newt</name>
    <dbReference type="NCBI Taxonomy" id="8319"/>
    <lineage>
        <taxon>Eukaryota</taxon>
        <taxon>Metazoa</taxon>
        <taxon>Chordata</taxon>
        <taxon>Craniata</taxon>
        <taxon>Vertebrata</taxon>
        <taxon>Euteleostomi</taxon>
        <taxon>Amphibia</taxon>
        <taxon>Batrachia</taxon>
        <taxon>Caudata</taxon>
        <taxon>Salamandroidea</taxon>
        <taxon>Salamandridae</taxon>
        <taxon>Pleurodelinae</taxon>
        <taxon>Pleurodeles</taxon>
    </lineage>
</organism>
<accession>A0AAV7PQU2</accession>
<proteinExistence type="predicted"/>
<gene>
    <name evidence="2" type="ORF">NDU88_007983</name>
</gene>
<evidence type="ECO:0000256" key="1">
    <source>
        <dbReference type="SAM" id="MobiDB-lite"/>
    </source>
</evidence>
<feature type="region of interest" description="Disordered" evidence="1">
    <location>
        <begin position="1"/>
        <end position="45"/>
    </location>
</feature>
<comment type="caution">
    <text evidence="2">The sequence shown here is derived from an EMBL/GenBank/DDBJ whole genome shotgun (WGS) entry which is preliminary data.</text>
</comment>